<proteinExistence type="predicted"/>
<gene>
    <name evidence="2" type="ORF">SISSUDRAFT_400780</name>
</gene>
<keyword evidence="3" id="KW-1185">Reference proteome</keyword>
<reference evidence="2 3" key="1">
    <citation type="journal article" date="2016" name="Mol. Biol. Evol.">
        <title>Comparative Genomics of Early-Diverging Mushroom-Forming Fungi Provides Insights into the Origins of Lignocellulose Decay Capabilities.</title>
        <authorList>
            <person name="Nagy L.G."/>
            <person name="Riley R."/>
            <person name="Tritt A."/>
            <person name="Adam C."/>
            <person name="Daum C."/>
            <person name="Floudas D."/>
            <person name="Sun H."/>
            <person name="Yadav J.S."/>
            <person name="Pangilinan J."/>
            <person name="Larsson K.H."/>
            <person name="Matsuura K."/>
            <person name="Barry K."/>
            <person name="Labutti K."/>
            <person name="Kuo R."/>
            <person name="Ohm R.A."/>
            <person name="Bhattacharya S.S."/>
            <person name="Shirouzu T."/>
            <person name="Yoshinaga Y."/>
            <person name="Martin F.M."/>
            <person name="Grigoriev I.V."/>
            <person name="Hibbett D.S."/>
        </authorList>
    </citation>
    <scope>NUCLEOTIDE SEQUENCE [LARGE SCALE GENOMIC DNA]</scope>
    <source>
        <strain evidence="2 3">HHB10207 ss-3</strain>
    </source>
</reference>
<feature type="region of interest" description="Disordered" evidence="1">
    <location>
        <begin position="185"/>
        <end position="275"/>
    </location>
</feature>
<feature type="compositionally biased region" description="Polar residues" evidence="1">
    <location>
        <begin position="1"/>
        <end position="13"/>
    </location>
</feature>
<accession>A0A166FSJ6</accession>
<protein>
    <submittedName>
        <fullName evidence="2">Uncharacterized protein</fullName>
    </submittedName>
</protein>
<evidence type="ECO:0000313" key="2">
    <source>
        <dbReference type="EMBL" id="KZT40957.1"/>
    </source>
</evidence>
<name>A0A166FSJ6_9AGAM</name>
<feature type="region of interest" description="Disordered" evidence="1">
    <location>
        <begin position="1"/>
        <end position="23"/>
    </location>
</feature>
<dbReference type="AlphaFoldDB" id="A0A166FSJ6"/>
<feature type="compositionally biased region" description="Polar residues" evidence="1">
    <location>
        <begin position="214"/>
        <end position="225"/>
    </location>
</feature>
<dbReference type="Proteomes" id="UP000076798">
    <property type="component" value="Unassembled WGS sequence"/>
</dbReference>
<dbReference type="EMBL" id="KV428026">
    <property type="protein sequence ID" value="KZT40957.1"/>
    <property type="molecule type" value="Genomic_DNA"/>
</dbReference>
<sequence length="275" mass="30199">MPPSSSLTTSNISGPPRARRTRTRSKFNLRFNFVLNIFRRDRGGSSSAGSVGATDTTTTTTIFQDSTTATTVQKLKTETIIILTSGDERDDEDDFGRGRDGIFSPDELERRENIHIGEEKMAIATYPSMSLLNAVIPQENWDDDFEFHPSEGDNVNNAHDGRYDGRNERDALNAVEESMRVDLGHSTSATSGSLVPDSHRRSLAQQPPHPHRASSFSTFQGTNELTPCPALASVPTLDSSPQLENWDEDFADDHPAVQPTTPGLPPSSALFLPRN</sequence>
<feature type="region of interest" description="Disordered" evidence="1">
    <location>
        <begin position="143"/>
        <end position="165"/>
    </location>
</feature>
<evidence type="ECO:0000256" key="1">
    <source>
        <dbReference type="SAM" id="MobiDB-lite"/>
    </source>
</evidence>
<evidence type="ECO:0000313" key="3">
    <source>
        <dbReference type="Proteomes" id="UP000076798"/>
    </source>
</evidence>
<organism evidence="2 3">
    <name type="scientific">Sistotremastrum suecicum HHB10207 ss-3</name>
    <dbReference type="NCBI Taxonomy" id="1314776"/>
    <lineage>
        <taxon>Eukaryota</taxon>
        <taxon>Fungi</taxon>
        <taxon>Dikarya</taxon>
        <taxon>Basidiomycota</taxon>
        <taxon>Agaricomycotina</taxon>
        <taxon>Agaricomycetes</taxon>
        <taxon>Sistotremastrales</taxon>
        <taxon>Sistotremastraceae</taxon>
        <taxon>Sistotremastrum</taxon>
    </lineage>
</organism>